<name>A0A4Y1QLZ1_PRUDU</name>
<dbReference type="GO" id="GO:0006508">
    <property type="term" value="P:proteolysis"/>
    <property type="evidence" value="ECO:0007669"/>
    <property type="project" value="UniProtKB-KW"/>
</dbReference>
<feature type="compositionally biased region" description="Basic residues" evidence="1">
    <location>
        <begin position="715"/>
        <end position="727"/>
    </location>
</feature>
<feature type="region of interest" description="Disordered" evidence="1">
    <location>
        <begin position="365"/>
        <end position="420"/>
    </location>
</feature>
<dbReference type="AlphaFoldDB" id="A0A4Y1QLZ1"/>
<feature type="compositionally biased region" description="Basic and acidic residues" evidence="1">
    <location>
        <begin position="365"/>
        <end position="404"/>
    </location>
</feature>
<reference evidence="2" key="1">
    <citation type="journal article" date="2019" name="Science">
        <title>Mutation of a bHLH transcription factor allowed almond domestication.</title>
        <authorList>
            <person name="Sanchez-Perez R."/>
            <person name="Pavan S."/>
            <person name="Mazzeo R."/>
            <person name="Moldovan C."/>
            <person name="Aiese Cigliano R."/>
            <person name="Del Cueto J."/>
            <person name="Ricciardi F."/>
            <person name="Lotti C."/>
            <person name="Ricciardi L."/>
            <person name="Dicenta F."/>
            <person name="Lopez-Marques R.L."/>
            <person name="Lindberg Moller B."/>
        </authorList>
    </citation>
    <scope>NUCLEOTIDE SEQUENCE</scope>
</reference>
<dbReference type="Gene3D" id="3.40.395.10">
    <property type="entry name" value="Adenoviral Proteinase, Chain A"/>
    <property type="match status" value="1"/>
</dbReference>
<organism evidence="2">
    <name type="scientific">Prunus dulcis</name>
    <name type="common">Almond</name>
    <name type="synonym">Amygdalus dulcis</name>
    <dbReference type="NCBI Taxonomy" id="3755"/>
    <lineage>
        <taxon>Eukaryota</taxon>
        <taxon>Viridiplantae</taxon>
        <taxon>Streptophyta</taxon>
        <taxon>Embryophyta</taxon>
        <taxon>Tracheophyta</taxon>
        <taxon>Spermatophyta</taxon>
        <taxon>Magnoliopsida</taxon>
        <taxon>eudicotyledons</taxon>
        <taxon>Gunneridae</taxon>
        <taxon>Pentapetalae</taxon>
        <taxon>rosids</taxon>
        <taxon>fabids</taxon>
        <taxon>Rosales</taxon>
        <taxon>Rosaceae</taxon>
        <taxon>Amygdaloideae</taxon>
        <taxon>Amygdaleae</taxon>
        <taxon>Prunus</taxon>
    </lineage>
</organism>
<dbReference type="GO" id="GO:0008233">
    <property type="term" value="F:peptidase activity"/>
    <property type="evidence" value="ECO:0007669"/>
    <property type="project" value="UniProtKB-KW"/>
</dbReference>
<sequence length="727" mass="83162">MTVMEAQKRGSAKGKRKAESTVQQTRVGRDAFFNFMKKERHEMGKVANAKLDHKVQEEITNKWRKLNTTEKATYGSALKVQAGNPDRFHRTVEKLSNEKRLAINAIGFGNFNPDTSSIELHGNVIRISAVEFGRVMGLKNTGEDVQLDRPVEDEKGLAEQLEKCENANEDFKVRFVMFALGTVLCPTSSPSVTGKYLTFLTIPGKIETKNWADHGFNFLCEGVRSFKAKKVAYVNGSLLFLQLLYFDSIVHGGVYVDKSLDPIVSWDNNSVWKMIKWVIKQGGFDSPTVRVVSQHRRTNEVSGVNVERIVQEVSISLAPVIQAEVKRSIEGLALGQIIQAEVQRSVLELTDKVMSEVRSFMKDARHEDVNQTKEDGPPKIRDEGGENVVKKKGEESRKLKEKGPVHVNNPWTPLPDGQTFSEPELKIGVEKRKFTKLARGDQSRIQTRRTAERRPGLHCREPWVDPSNAKGKAVQKTASKIKIGPFKLKPEDLQDSDFELFSYIFRSNNFSSEEVIIEIENEHHVTRDEFMCLRPEMWINDRVLNAQVYYLQEKGSGNWYFHTYMSEQVNNTSDGKLFELGVKLRREISKRFTVGLKKCEKMKVLDYIYNDEIVKYFEKGWQFAKFNIVRTDKARRQLNGCDCGIFVMNWLEDIECTSHGSNKFQHASERVRVALSLLKNPKNKRLKEVRESARRVVDEELDKLAEHGPSIPHHPIARKPMTRSQAK</sequence>
<keyword evidence="2" id="KW-0645">Protease</keyword>
<feature type="region of interest" description="Disordered" evidence="1">
    <location>
        <begin position="1"/>
        <end position="23"/>
    </location>
</feature>
<dbReference type="InterPro" id="IPR038765">
    <property type="entry name" value="Papain-like_cys_pep_sf"/>
</dbReference>
<feature type="region of interest" description="Disordered" evidence="1">
    <location>
        <begin position="701"/>
        <end position="727"/>
    </location>
</feature>
<keyword evidence="2" id="KW-0378">Hydrolase</keyword>
<dbReference type="EMBL" id="AP019297">
    <property type="protein sequence ID" value="BBG92849.1"/>
    <property type="molecule type" value="Genomic_DNA"/>
</dbReference>
<dbReference type="PANTHER" id="PTHR34835:SF34">
    <property type="entry name" value="OS08G0555500 PROTEIN"/>
    <property type="match status" value="1"/>
</dbReference>
<gene>
    <name evidence="2" type="ORF">Prudu_000702</name>
</gene>
<evidence type="ECO:0000313" key="2">
    <source>
        <dbReference type="EMBL" id="BBG92849.1"/>
    </source>
</evidence>
<protein>
    <submittedName>
        <fullName evidence="2">UB-like protease 1A</fullName>
    </submittedName>
</protein>
<evidence type="ECO:0000256" key="1">
    <source>
        <dbReference type="SAM" id="MobiDB-lite"/>
    </source>
</evidence>
<dbReference type="SUPFAM" id="SSF54001">
    <property type="entry name" value="Cysteine proteinases"/>
    <property type="match status" value="1"/>
</dbReference>
<proteinExistence type="predicted"/>
<dbReference type="PANTHER" id="PTHR34835">
    <property type="entry name" value="OS07G0283600 PROTEIN-RELATED"/>
    <property type="match status" value="1"/>
</dbReference>
<accession>A0A4Y1QLZ1</accession>